<dbReference type="Gene3D" id="2.130.10.10">
    <property type="entry name" value="YVTN repeat-like/Quinoprotein amine dehydrogenase"/>
    <property type="match status" value="1"/>
</dbReference>
<dbReference type="PANTHER" id="PTHR43991:SF12">
    <property type="entry name" value="WD REPEAT PROTEIN (AFU_ORTHOLOGUE AFUA_8G05640)"/>
    <property type="match status" value="1"/>
</dbReference>
<dbReference type="InterPro" id="IPR019417">
    <property type="entry name" value="DUF2415"/>
</dbReference>
<protein>
    <submittedName>
        <fullName evidence="3">Putative nucleotide binding protein</fullName>
    </submittedName>
</protein>
<evidence type="ECO:0000313" key="3">
    <source>
        <dbReference type="EMBL" id="RUS35608.1"/>
    </source>
</evidence>
<evidence type="ECO:0000256" key="1">
    <source>
        <dbReference type="PROSITE-ProRule" id="PRU00221"/>
    </source>
</evidence>
<keyword evidence="1" id="KW-0853">WD repeat</keyword>
<dbReference type="PANTHER" id="PTHR43991">
    <property type="entry name" value="WD REPEAT PROTEIN (AFU_ORTHOLOGUE AFUA_8G05640)-RELATED"/>
    <property type="match status" value="1"/>
</dbReference>
<name>A0A433R0P8_9FUNG</name>
<sequence length="216" mass="23714">MAAFGSGYRDVLITLSTQAVISSNDDRSRIMDLATLKIASTYCFPWAVNCTTLSPDKRMLCVVGDSTETFIANADTGEVITTLKGHIDYSFACCWSPDGRIVCTGNQDMTTRLYDTRNLSKAFCVLGAKLGAIRSLHFSADGRYLAMAEPADFVHIFDTNTFDRSQVIDLFGDIAGVNFTPDAQSLYIANADEAYGSILEYDVSNDCRNWMGHLTT</sequence>
<dbReference type="Proteomes" id="UP000274822">
    <property type="component" value="Unassembled WGS sequence"/>
</dbReference>
<dbReference type="SMART" id="SM00320">
    <property type="entry name" value="WD40"/>
    <property type="match status" value="2"/>
</dbReference>
<dbReference type="EMBL" id="RBNJ01000008">
    <property type="protein sequence ID" value="RUS35608.1"/>
    <property type="molecule type" value="Genomic_DNA"/>
</dbReference>
<proteinExistence type="predicted"/>
<dbReference type="InterPro" id="IPR001680">
    <property type="entry name" value="WD40_rpt"/>
</dbReference>
<reference evidence="3 4" key="1">
    <citation type="journal article" date="2018" name="New Phytol.">
        <title>Phylogenomics of Endogonaceae and evolution of mycorrhizas within Mucoromycota.</title>
        <authorList>
            <person name="Chang Y."/>
            <person name="Desiro A."/>
            <person name="Na H."/>
            <person name="Sandor L."/>
            <person name="Lipzen A."/>
            <person name="Clum A."/>
            <person name="Barry K."/>
            <person name="Grigoriev I.V."/>
            <person name="Martin F.M."/>
            <person name="Stajich J.E."/>
            <person name="Smith M.E."/>
            <person name="Bonito G."/>
            <person name="Spatafora J.W."/>
        </authorList>
    </citation>
    <scope>NUCLEOTIDE SEQUENCE [LARGE SCALE GENOMIC DNA]</scope>
    <source>
        <strain evidence="3 4">AD002</strain>
    </source>
</reference>
<dbReference type="InterPro" id="IPR015943">
    <property type="entry name" value="WD40/YVTN_repeat-like_dom_sf"/>
</dbReference>
<dbReference type="Pfam" id="PF00400">
    <property type="entry name" value="WD40"/>
    <property type="match status" value="1"/>
</dbReference>
<organism evidence="3 4">
    <name type="scientific">Jimgerdemannia flammicorona</name>
    <dbReference type="NCBI Taxonomy" id="994334"/>
    <lineage>
        <taxon>Eukaryota</taxon>
        <taxon>Fungi</taxon>
        <taxon>Fungi incertae sedis</taxon>
        <taxon>Mucoromycota</taxon>
        <taxon>Mucoromycotina</taxon>
        <taxon>Endogonomycetes</taxon>
        <taxon>Endogonales</taxon>
        <taxon>Endogonaceae</taxon>
        <taxon>Jimgerdemannia</taxon>
    </lineage>
</organism>
<evidence type="ECO:0000313" key="4">
    <source>
        <dbReference type="Proteomes" id="UP000274822"/>
    </source>
</evidence>
<dbReference type="AlphaFoldDB" id="A0A433R0P8"/>
<accession>A0A433R0P8</accession>
<dbReference type="PROSITE" id="PS50082">
    <property type="entry name" value="WD_REPEATS_2"/>
    <property type="match status" value="1"/>
</dbReference>
<evidence type="ECO:0000259" key="2">
    <source>
        <dbReference type="Pfam" id="PF10313"/>
    </source>
</evidence>
<dbReference type="SUPFAM" id="SSF50960">
    <property type="entry name" value="TolB, C-terminal domain"/>
    <property type="match status" value="1"/>
</dbReference>
<gene>
    <name evidence="3" type="ORF">BC938DRAFT_482905</name>
</gene>
<dbReference type="Pfam" id="PF10313">
    <property type="entry name" value="DUF2415"/>
    <property type="match status" value="1"/>
</dbReference>
<keyword evidence="4" id="KW-1185">Reference proteome</keyword>
<feature type="repeat" description="WD" evidence="1">
    <location>
        <begin position="83"/>
        <end position="118"/>
    </location>
</feature>
<comment type="caution">
    <text evidence="3">The sequence shown here is derived from an EMBL/GenBank/DDBJ whole genome shotgun (WGS) entry which is preliminary data.</text>
</comment>
<feature type="domain" description="DUF2415" evidence="2">
    <location>
        <begin position="131"/>
        <end position="169"/>
    </location>
</feature>